<dbReference type="EMBL" id="MU006563">
    <property type="protein sequence ID" value="KAF2750552.1"/>
    <property type="molecule type" value="Genomic_DNA"/>
</dbReference>
<feature type="region of interest" description="Disordered" evidence="1">
    <location>
        <begin position="78"/>
        <end position="122"/>
    </location>
</feature>
<sequence>MDCTGWSLSGRIITPFLLLRLASCTISLAFSLTSSTSLLTLTLIPNTSSWSLNPNICLLQLPGQLIISVNLAPPRYQTASPARSEPITVGQPTPVAAASWHSHPDHPQYRHARQGSAHSHHQPHFRILVKRAGQRSTSRQHSPSFKQS</sequence>
<evidence type="ECO:0000313" key="2">
    <source>
        <dbReference type="EMBL" id="KAF2750552.1"/>
    </source>
</evidence>
<accession>A0A6A6VIW0</accession>
<name>A0A6A6VIW0_9PLEO</name>
<protein>
    <submittedName>
        <fullName evidence="2">Uncharacterized protein</fullName>
    </submittedName>
</protein>
<dbReference type="AlphaFoldDB" id="A0A6A6VIW0"/>
<dbReference type="Proteomes" id="UP000799440">
    <property type="component" value="Unassembled WGS sequence"/>
</dbReference>
<evidence type="ECO:0000256" key="1">
    <source>
        <dbReference type="SAM" id="MobiDB-lite"/>
    </source>
</evidence>
<organism evidence="2 3">
    <name type="scientific">Sporormia fimetaria CBS 119925</name>
    <dbReference type="NCBI Taxonomy" id="1340428"/>
    <lineage>
        <taxon>Eukaryota</taxon>
        <taxon>Fungi</taxon>
        <taxon>Dikarya</taxon>
        <taxon>Ascomycota</taxon>
        <taxon>Pezizomycotina</taxon>
        <taxon>Dothideomycetes</taxon>
        <taxon>Pleosporomycetidae</taxon>
        <taxon>Pleosporales</taxon>
        <taxon>Sporormiaceae</taxon>
        <taxon>Sporormia</taxon>
    </lineage>
</organism>
<proteinExistence type="predicted"/>
<feature type="compositionally biased region" description="Basic residues" evidence="1">
    <location>
        <begin position="109"/>
        <end position="122"/>
    </location>
</feature>
<reference evidence="2" key="1">
    <citation type="journal article" date="2020" name="Stud. Mycol.">
        <title>101 Dothideomycetes genomes: a test case for predicting lifestyles and emergence of pathogens.</title>
        <authorList>
            <person name="Haridas S."/>
            <person name="Albert R."/>
            <person name="Binder M."/>
            <person name="Bloem J."/>
            <person name="Labutti K."/>
            <person name="Salamov A."/>
            <person name="Andreopoulos B."/>
            <person name="Baker S."/>
            <person name="Barry K."/>
            <person name="Bills G."/>
            <person name="Bluhm B."/>
            <person name="Cannon C."/>
            <person name="Castanera R."/>
            <person name="Culley D."/>
            <person name="Daum C."/>
            <person name="Ezra D."/>
            <person name="Gonzalez J."/>
            <person name="Henrissat B."/>
            <person name="Kuo A."/>
            <person name="Liang C."/>
            <person name="Lipzen A."/>
            <person name="Lutzoni F."/>
            <person name="Magnuson J."/>
            <person name="Mondo S."/>
            <person name="Nolan M."/>
            <person name="Ohm R."/>
            <person name="Pangilinan J."/>
            <person name="Park H.-J."/>
            <person name="Ramirez L."/>
            <person name="Alfaro M."/>
            <person name="Sun H."/>
            <person name="Tritt A."/>
            <person name="Yoshinaga Y."/>
            <person name="Zwiers L.-H."/>
            <person name="Turgeon B."/>
            <person name="Goodwin S."/>
            <person name="Spatafora J."/>
            <person name="Crous P."/>
            <person name="Grigoriev I."/>
        </authorList>
    </citation>
    <scope>NUCLEOTIDE SEQUENCE</scope>
    <source>
        <strain evidence="2">CBS 119925</strain>
    </source>
</reference>
<evidence type="ECO:0000313" key="3">
    <source>
        <dbReference type="Proteomes" id="UP000799440"/>
    </source>
</evidence>
<keyword evidence="3" id="KW-1185">Reference proteome</keyword>
<gene>
    <name evidence="2" type="ORF">M011DRAFT_174085</name>
</gene>